<evidence type="ECO:0000313" key="1">
    <source>
        <dbReference type="EMBL" id="AAX44631.1"/>
    </source>
</evidence>
<dbReference type="EMBL" id="AY939844">
    <property type="protein sequence ID" value="AAX44631.1"/>
    <property type="molecule type" value="Genomic_DNA"/>
</dbReference>
<reference evidence="2 4" key="2">
    <citation type="submission" date="2009-10" db="EMBL/GenBank/DDBJ databases">
        <title>The Genome Sequence of Prochlorococcus phage P-SSM2.</title>
        <authorList>
            <consortium name="The Broad Institute Genome Sequencing Platform"/>
            <person name="Henn M.R."/>
            <person name="Sullivan M.S."/>
            <person name="Osburne M.S."/>
            <person name="Levin J."/>
            <person name="Malboeuf C."/>
            <person name="Casali M."/>
            <person name="Russ C."/>
            <person name="Lennon N."/>
            <person name="Chapman S.B."/>
            <person name="Erlich R."/>
            <person name="Young S.K."/>
            <person name="Koehrsen M."/>
            <person name="Yandava C."/>
            <person name="Zeng Q."/>
            <person name="Alvarado L."/>
            <person name="Anderson S."/>
            <person name="Berlin A."/>
            <person name="Borenstein D."/>
            <person name="Chen Z."/>
            <person name="Engels R."/>
            <person name="Freedman E."/>
            <person name="Gellesch M."/>
            <person name="Goldberg J."/>
            <person name="Green L."/>
            <person name="Griggs A."/>
            <person name="Gujja S."/>
            <person name="Heilman E.R."/>
            <person name="Heiman D."/>
            <person name="Hepburn T."/>
            <person name="Howarth C."/>
            <person name="Jen D."/>
            <person name="Larson L."/>
            <person name="Lewis B."/>
            <person name="Mehta T."/>
            <person name="Park D."/>
            <person name="Pearson M."/>
            <person name="Richards J."/>
            <person name="Rizzolo K."/>
            <person name="Roberts A."/>
            <person name="Ryan E."/>
            <person name="Saif S."/>
            <person name="Shea T."/>
            <person name="Shenoy N."/>
            <person name="Sisk P."/>
            <person name="Stolte C."/>
            <person name="Sykes S."/>
            <person name="Walk T."/>
            <person name="White J."/>
            <person name="Yu Q."/>
            <person name="Coleman M.L."/>
            <person name="Huang K.H."/>
            <person name="Weigele P.R."/>
            <person name="DeFrancesco A.S."/>
            <person name="Kern S.E."/>
            <person name="Thompson L.R."/>
            <person name="Fu R."/>
            <person name="Hombeck B."/>
            <person name="Chisholm S.W."/>
            <person name="Haas B."/>
            <person name="Nusbaum C."/>
            <person name="Birren B."/>
        </authorList>
    </citation>
    <scope>NUCLEOTIDE SEQUENCE [LARGE SCALE GENOMIC DNA]</scope>
    <source>
        <strain evidence="2">P-SSM2</strain>
    </source>
</reference>
<keyword evidence="3" id="KW-1185">Reference proteome</keyword>
<reference evidence="1 3" key="3">
    <citation type="journal article" date="2010" name="Environ. Microbiol.">
        <title>Genomic analysis of oceanic cyanobacterial myoviruses compared with T4-like myoviruses from diverse hosts and environments.</title>
        <authorList>
            <person name="Sullivan M.B."/>
            <person name="Huang K.H."/>
            <person name="Ignacio-Espinoza J.C."/>
            <person name="Berlin A.M."/>
            <person name="Kelly L."/>
            <person name="Weigele P.R."/>
            <person name="DeFrancesco A.S."/>
            <person name="Kern S.E."/>
            <person name="Thompson L.R."/>
            <person name="Young S."/>
            <person name="Yandava C."/>
            <person name="Fu R."/>
            <person name="Krastins B."/>
            <person name="Chase M."/>
            <person name="Sarracino D."/>
            <person name="Osburne M.S."/>
            <person name="Henn M.R."/>
            <person name="Chisholm S.W."/>
        </authorList>
    </citation>
    <scope>NUCLEOTIDE SEQUENCE [LARGE SCALE GENOMIC DNA]</scope>
</reference>
<dbReference type="OrthoDB" id="27739at10239"/>
<dbReference type="KEGG" id="vg:3294226"/>
<protein>
    <submittedName>
        <fullName evidence="1">Uncharacterized protein</fullName>
    </submittedName>
</protein>
<accession>Q58MA1</accession>
<dbReference type="GeneID" id="3294226"/>
<gene>
    <name evidence="2" type="ORF">PCMG_00258</name>
    <name evidence="1" type="ORF">PSSM2_254</name>
</gene>
<evidence type="ECO:0000313" key="2">
    <source>
        <dbReference type="EMBL" id="ACY76134.1"/>
    </source>
</evidence>
<dbReference type="EMBL" id="GU071092">
    <property type="protein sequence ID" value="ACY76134.1"/>
    <property type="molecule type" value="Genomic_DNA"/>
</dbReference>
<dbReference type="Proteomes" id="UP000000991">
    <property type="component" value="Segment"/>
</dbReference>
<sequence>MTLTSKFKKDLQTLRAAANKELFLDVKNPKLYKKVRKYYEREENIEFTGEPLEDYDILMDVIKEDLQSVEA</sequence>
<evidence type="ECO:0000313" key="3">
    <source>
        <dbReference type="Proteomes" id="UP000000991"/>
    </source>
</evidence>
<name>Q58MA1_BPPRM</name>
<proteinExistence type="predicted"/>
<organismHost>
    <name type="scientific">Prochlorococcus</name>
    <dbReference type="NCBI Taxonomy" id="1218"/>
</organismHost>
<reference evidence="1 3" key="1">
    <citation type="journal article" date="2005" name="PLoS Biol.">
        <title>Three Prochlorococcus cyanophage genomes: signature features and ecological interpretations.</title>
        <authorList>
            <person name="Sullivan M.B."/>
            <person name="Coleman M.L."/>
            <person name="Weigele P."/>
            <person name="Rohwer F."/>
            <person name="Chisholm S.W."/>
        </authorList>
    </citation>
    <scope>NUCLEOTIDE SEQUENCE</scope>
</reference>
<evidence type="ECO:0000313" key="4">
    <source>
        <dbReference type="Proteomes" id="UP000013923"/>
    </source>
</evidence>
<dbReference type="Proteomes" id="UP000013923">
    <property type="component" value="Genome"/>
</dbReference>
<organism evidence="1 3">
    <name type="scientific">Prochlorococcus phage P-SSM2</name>
    <dbReference type="NCBI Taxonomy" id="268746"/>
    <lineage>
        <taxon>Viruses</taxon>
        <taxon>Duplodnaviria</taxon>
        <taxon>Heunggongvirae</taxon>
        <taxon>Uroviricota</taxon>
        <taxon>Caudoviricetes</taxon>
        <taxon>Pantevenvirales</taxon>
        <taxon>Kyanoviridae</taxon>
        <taxon>Salacisavirus</taxon>
        <taxon>Salacisavirus pssm2</taxon>
    </lineage>
</organism>
<dbReference type="RefSeq" id="YP_214485.1">
    <property type="nucleotide sequence ID" value="NC_006883.2"/>
</dbReference>